<feature type="region of interest" description="Disordered" evidence="1">
    <location>
        <begin position="204"/>
        <end position="229"/>
    </location>
</feature>
<feature type="transmembrane region" description="Helical" evidence="2">
    <location>
        <begin position="180"/>
        <end position="199"/>
    </location>
</feature>
<reference evidence="4" key="1">
    <citation type="journal article" date="2015" name="J. Biotechnol.">
        <title>Complete genome sequence of the actinobacterium Streptomyces glaucescens GLA.O (DSM 40922) consisting of a linear chromosome and one linear plasmid.</title>
        <authorList>
            <person name="Ortseifen V."/>
            <person name="Winkler A."/>
            <person name="Albersmeier A."/>
            <person name="Wendler S."/>
            <person name="Puhler A."/>
            <person name="Kalinowski J."/>
            <person name="Ruckert C."/>
        </authorList>
    </citation>
    <scope>NUCLEOTIDE SEQUENCE [LARGE SCALE GENOMIC DNA]</scope>
    <source>
        <strain evidence="4">DSM 40922 / GLA O</strain>
    </source>
</reference>
<feature type="compositionally biased region" description="Basic and acidic residues" evidence="1">
    <location>
        <begin position="59"/>
        <end position="69"/>
    </location>
</feature>
<sequence>MSPQQSWEDLLARITERPGAATWRDFQAAVSALHGLAREQGLDLREVEKRTRPVHPKTASHEEDAQQVRPLPWRDVRALVDLWAAHLHPPGEDEARHRLVRRWADAYRACGGEPEPAYRATGPVATPGEDASPPAADTQPTTTGMAADGGQTTGCGEEADGGPAPLTPHGSRPQRIHRRAAWLAGAGLLLGAGVLLLVVKTQGGDHDDAADGRPAPATVSSTGGATGTQPYVDAEIAWSNDEDASTDPEDADAIVLVYPTYRTGYTGGFTGRYHRTDPIKVKCQVEGGRVIELGPYYTGPTPHRDGIWYLMSTGEWVPAVYVDTGEPGLPACSATDADAAA</sequence>
<feature type="region of interest" description="Disordered" evidence="1">
    <location>
        <begin position="114"/>
        <end position="172"/>
    </location>
</feature>
<keyword evidence="2" id="KW-1133">Transmembrane helix</keyword>
<dbReference type="HOGENOM" id="CLU_813583_0_0_11"/>
<dbReference type="RefSeq" id="WP_159072747.1">
    <property type="nucleotide sequence ID" value="NZ_CP009438.1"/>
</dbReference>
<evidence type="ECO:0000313" key="4">
    <source>
        <dbReference type="Proteomes" id="UP000029482"/>
    </source>
</evidence>
<keyword evidence="2" id="KW-0812">Transmembrane</keyword>
<dbReference type="OrthoDB" id="4338882at2"/>
<evidence type="ECO:0000256" key="2">
    <source>
        <dbReference type="SAM" id="Phobius"/>
    </source>
</evidence>
<accession>A0A089WXN5</accession>
<keyword evidence="4" id="KW-1185">Reference proteome</keyword>
<name>A0A089WXN5_STRGA</name>
<dbReference type="eggNOG" id="ENOG50325FW">
    <property type="taxonomic scope" value="Bacteria"/>
</dbReference>
<protein>
    <submittedName>
        <fullName evidence="3">Putative thiopeptide-lantipeptide biosynthesis related protein</fullName>
    </submittedName>
</protein>
<evidence type="ECO:0000313" key="3">
    <source>
        <dbReference type="EMBL" id="AIR96187.1"/>
    </source>
</evidence>
<dbReference type="Proteomes" id="UP000029482">
    <property type="component" value="Chromosome"/>
</dbReference>
<organism evidence="3 4">
    <name type="scientific">Streptomyces glaucescens</name>
    <dbReference type="NCBI Taxonomy" id="1907"/>
    <lineage>
        <taxon>Bacteria</taxon>
        <taxon>Bacillati</taxon>
        <taxon>Actinomycetota</taxon>
        <taxon>Actinomycetes</taxon>
        <taxon>Kitasatosporales</taxon>
        <taxon>Streptomycetaceae</taxon>
        <taxon>Streptomyces</taxon>
    </lineage>
</organism>
<keyword evidence="2" id="KW-0472">Membrane</keyword>
<evidence type="ECO:0000256" key="1">
    <source>
        <dbReference type="SAM" id="MobiDB-lite"/>
    </source>
</evidence>
<gene>
    <name evidence="3" type="ORF">SGLAU_00795</name>
</gene>
<dbReference type="KEGG" id="sgu:SGLAU_00795"/>
<proteinExistence type="predicted"/>
<dbReference type="STRING" id="1907.SGLAU_00795"/>
<dbReference type="EMBL" id="CP009438">
    <property type="protein sequence ID" value="AIR96187.1"/>
    <property type="molecule type" value="Genomic_DNA"/>
</dbReference>
<dbReference type="AlphaFoldDB" id="A0A089WXN5"/>
<feature type="region of interest" description="Disordered" evidence="1">
    <location>
        <begin position="40"/>
        <end position="69"/>
    </location>
</feature>
<feature type="compositionally biased region" description="Basic and acidic residues" evidence="1">
    <location>
        <begin position="40"/>
        <end position="51"/>
    </location>
</feature>